<feature type="region of interest" description="Disordered" evidence="1">
    <location>
        <begin position="251"/>
        <end position="271"/>
    </location>
</feature>
<protein>
    <submittedName>
        <fullName evidence="2">Uncharacterized protein</fullName>
    </submittedName>
</protein>
<dbReference type="Proteomes" id="UP000442714">
    <property type="component" value="Unassembled WGS sequence"/>
</dbReference>
<name>A0A844ZV70_9SPHN</name>
<evidence type="ECO:0000313" key="3">
    <source>
        <dbReference type="Proteomes" id="UP000442714"/>
    </source>
</evidence>
<dbReference type="EMBL" id="WTYX01000001">
    <property type="protein sequence ID" value="MXO90846.1"/>
    <property type="molecule type" value="Genomic_DNA"/>
</dbReference>
<reference evidence="2 3" key="1">
    <citation type="submission" date="2019-12" db="EMBL/GenBank/DDBJ databases">
        <title>Genomic-based taxomic classification of the family Erythrobacteraceae.</title>
        <authorList>
            <person name="Xu L."/>
        </authorList>
    </citation>
    <scope>NUCLEOTIDE SEQUENCE [LARGE SCALE GENOMIC DNA]</scope>
    <source>
        <strain evidence="2 3">KCTC 52763</strain>
    </source>
</reference>
<evidence type="ECO:0000313" key="2">
    <source>
        <dbReference type="EMBL" id="MXO90846.1"/>
    </source>
</evidence>
<keyword evidence="3" id="KW-1185">Reference proteome</keyword>
<proteinExistence type="predicted"/>
<comment type="caution">
    <text evidence="2">The sequence shown here is derived from an EMBL/GenBank/DDBJ whole genome shotgun (WGS) entry which is preliminary data.</text>
</comment>
<evidence type="ECO:0000256" key="1">
    <source>
        <dbReference type="SAM" id="MobiDB-lite"/>
    </source>
</evidence>
<feature type="region of interest" description="Disordered" evidence="1">
    <location>
        <begin position="25"/>
        <end position="55"/>
    </location>
</feature>
<accession>A0A844ZV70</accession>
<organism evidence="2 3">
    <name type="scientific">Pontixanthobacter aquaemixtae</name>
    <dbReference type="NCBI Taxonomy" id="1958940"/>
    <lineage>
        <taxon>Bacteria</taxon>
        <taxon>Pseudomonadati</taxon>
        <taxon>Pseudomonadota</taxon>
        <taxon>Alphaproteobacteria</taxon>
        <taxon>Sphingomonadales</taxon>
        <taxon>Erythrobacteraceae</taxon>
        <taxon>Pontixanthobacter</taxon>
    </lineage>
</organism>
<gene>
    <name evidence="2" type="ORF">GRI41_08440</name>
</gene>
<sequence>MAAPVPTRSCIEGGGDLMVTFHAPGPVTRGTATSTSKPCGPGARHWDRAAQGKPPGETIIWMDSRGGSLGEVLEFLPKPGAPDLFAERLGFLRSCGRIYMATKAEPETGESWLSFALDRRVSPRQALTNLGCIGGWPAAQGMLSRVFGRTVTERTRPWSIALPLSGEALESRTFRLGTAAWGRLPEDAGKRAHMAAALDETGGDGSGAADDYAAIAALHTGPLNFANAIGSAAEVDVSPNGAQGLLLTLRTQTPNFNAPNSQSKPDNRGDT</sequence>
<feature type="compositionally biased region" description="Polar residues" evidence="1">
    <location>
        <begin position="251"/>
        <end position="264"/>
    </location>
</feature>
<dbReference type="AlphaFoldDB" id="A0A844ZV70"/>